<proteinExistence type="predicted"/>
<dbReference type="InterPro" id="IPR032135">
    <property type="entry name" value="DUF4817"/>
</dbReference>
<dbReference type="GO" id="GO:0005634">
    <property type="term" value="C:nucleus"/>
    <property type="evidence" value="ECO:0007669"/>
    <property type="project" value="UniProtKB-SubCell"/>
</dbReference>
<evidence type="ECO:0000259" key="3">
    <source>
        <dbReference type="Pfam" id="PF16087"/>
    </source>
</evidence>
<reference evidence="4" key="1">
    <citation type="submission" date="2022-03" db="EMBL/GenBank/DDBJ databases">
        <authorList>
            <person name="Tunstrom K."/>
        </authorList>
    </citation>
    <scope>NUCLEOTIDE SEQUENCE</scope>
</reference>
<evidence type="ECO:0000313" key="5">
    <source>
        <dbReference type="Proteomes" id="UP001153954"/>
    </source>
</evidence>
<gene>
    <name evidence="4" type="ORF">EEDITHA_LOCUS5002</name>
</gene>
<protein>
    <recommendedName>
        <fullName evidence="3">DUF4817 domain-containing protein</fullName>
    </recommendedName>
</protein>
<evidence type="ECO:0000256" key="1">
    <source>
        <dbReference type="ARBA" id="ARBA00004123"/>
    </source>
</evidence>
<dbReference type="PANTHER" id="PTHR33939:SF1">
    <property type="entry name" value="DUF4371 DOMAIN-CONTAINING PROTEIN"/>
    <property type="match status" value="1"/>
</dbReference>
<evidence type="ECO:0000313" key="4">
    <source>
        <dbReference type="EMBL" id="CAH2088887.1"/>
    </source>
</evidence>
<evidence type="ECO:0000256" key="2">
    <source>
        <dbReference type="SAM" id="MobiDB-lite"/>
    </source>
</evidence>
<feature type="region of interest" description="Disordered" evidence="2">
    <location>
        <begin position="170"/>
        <end position="221"/>
    </location>
</feature>
<dbReference type="SUPFAM" id="SSF46689">
    <property type="entry name" value="Homeodomain-like"/>
    <property type="match status" value="1"/>
</dbReference>
<dbReference type="Proteomes" id="UP001153954">
    <property type="component" value="Unassembled WGS sequence"/>
</dbReference>
<accession>A0AAU9TRV3</accession>
<organism evidence="4 5">
    <name type="scientific">Euphydryas editha</name>
    <name type="common">Edith's checkerspot</name>
    <dbReference type="NCBI Taxonomy" id="104508"/>
    <lineage>
        <taxon>Eukaryota</taxon>
        <taxon>Metazoa</taxon>
        <taxon>Ecdysozoa</taxon>
        <taxon>Arthropoda</taxon>
        <taxon>Hexapoda</taxon>
        <taxon>Insecta</taxon>
        <taxon>Pterygota</taxon>
        <taxon>Neoptera</taxon>
        <taxon>Endopterygota</taxon>
        <taxon>Lepidoptera</taxon>
        <taxon>Glossata</taxon>
        <taxon>Ditrysia</taxon>
        <taxon>Papilionoidea</taxon>
        <taxon>Nymphalidae</taxon>
        <taxon>Nymphalinae</taxon>
        <taxon>Euphydryas</taxon>
    </lineage>
</organism>
<dbReference type="InterPro" id="IPR009057">
    <property type="entry name" value="Homeodomain-like_sf"/>
</dbReference>
<feature type="compositionally biased region" description="Polar residues" evidence="2">
    <location>
        <begin position="211"/>
        <end position="221"/>
    </location>
</feature>
<dbReference type="Pfam" id="PF16087">
    <property type="entry name" value="DUF4817"/>
    <property type="match status" value="1"/>
</dbReference>
<keyword evidence="5" id="KW-1185">Reference proteome</keyword>
<sequence>MLAVNQYHGTSLYMLEVKKALYPNCLFIFSGKNKMEDYNSEMNVNNFTKWITEKLIPNLHEESITVFDNTPYHSVIINKTPNTSTRVDDIKLWLSENNIPFDSLLRKNRNLVSWSVSGAQRPFCVCEYYKNNDSATETKRKFCTHFNIRNAKQAPTIQTIKKWVQKFEKTGSTLSQPRSGRPRTSRNPEKIERVRASVREQPGMSTRKRSSVLNVPTFSSI</sequence>
<dbReference type="PANTHER" id="PTHR33939">
    <property type="entry name" value="PROTEIN CBG22215"/>
    <property type="match status" value="1"/>
</dbReference>
<dbReference type="AlphaFoldDB" id="A0AAU9TRV3"/>
<dbReference type="EMBL" id="CAKOGL010000007">
    <property type="protein sequence ID" value="CAH2088887.1"/>
    <property type="molecule type" value="Genomic_DNA"/>
</dbReference>
<comment type="caution">
    <text evidence="4">The sequence shown here is derived from an EMBL/GenBank/DDBJ whole genome shotgun (WGS) entry which is preliminary data.</text>
</comment>
<feature type="compositionally biased region" description="Basic and acidic residues" evidence="2">
    <location>
        <begin position="186"/>
        <end position="198"/>
    </location>
</feature>
<name>A0AAU9TRV3_EUPED</name>
<feature type="domain" description="DUF4817" evidence="3">
    <location>
        <begin position="117"/>
        <end position="173"/>
    </location>
</feature>
<comment type="subcellular location">
    <subcellularLocation>
        <location evidence="1">Nucleus</location>
    </subcellularLocation>
</comment>